<evidence type="ECO:0000313" key="3">
    <source>
        <dbReference type="Proteomes" id="UP000828390"/>
    </source>
</evidence>
<dbReference type="Pfam" id="PF00069">
    <property type="entry name" value="Pkinase"/>
    <property type="match status" value="1"/>
</dbReference>
<dbReference type="InterPro" id="IPR011009">
    <property type="entry name" value="Kinase-like_dom_sf"/>
</dbReference>
<gene>
    <name evidence="2" type="ORF">DPMN_025388</name>
</gene>
<reference evidence="2" key="2">
    <citation type="submission" date="2020-11" db="EMBL/GenBank/DDBJ databases">
        <authorList>
            <person name="McCartney M.A."/>
            <person name="Auch B."/>
            <person name="Kono T."/>
            <person name="Mallez S."/>
            <person name="Becker A."/>
            <person name="Gohl D.M."/>
            <person name="Silverstein K.A.T."/>
            <person name="Koren S."/>
            <person name="Bechman K.B."/>
            <person name="Herman A."/>
            <person name="Abrahante J.E."/>
            <person name="Garbe J."/>
        </authorList>
    </citation>
    <scope>NUCLEOTIDE SEQUENCE</scope>
    <source>
        <strain evidence="2">Duluth1</strain>
        <tissue evidence="2">Whole animal</tissue>
    </source>
</reference>
<feature type="domain" description="Protein kinase" evidence="1">
    <location>
        <begin position="1"/>
        <end position="87"/>
    </location>
</feature>
<dbReference type="Proteomes" id="UP000828390">
    <property type="component" value="Unassembled WGS sequence"/>
</dbReference>
<dbReference type="GO" id="GO:0051082">
    <property type="term" value="F:unfolded protein binding"/>
    <property type="evidence" value="ECO:0007669"/>
    <property type="project" value="TreeGrafter"/>
</dbReference>
<dbReference type="GO" id="GO:0004521">
    <property type="term" value="F:RNA endonuclease activity"/>
    <property type="evidence" value="ECO:0007669"/>
    <property type="project" value="InterPro"/>
</dbReference>
<dbReference type="SUPFAM" id="SSF56112">
    <property type="entry name" value="Protein kinase-like (PK-like)"/>
    <property type="match status" value="1"/>
</dbReference>
<protein>
    <recommendedName>
        <fullName evidence="1">Protein kinase domain-containing protein</fullName>
    </recommendedName>
</protein>
<dbReference type="InterPro" id="IPR045133">
    <property type="entry name" value="IRE1/2-like"/>
</dbReference>
<evidence type="ECO:0000313" key="2">
    <source>
        <dbReference type="EMBL" id="KAH3862421.1"/>
    </source>
</evidence>
<comment type="caution">
    <text evidence="2">The sequence shown here is derived from an EMBL/GenBank/DDBJ whole genome shotgun (WGS) entry which is preliminary data.</text>
</comment>
<dbReference type="InterPro" id="IPR000719">
    <property type="entry name" value="Prot_kinase_dom"/>
</dbReference>
<keyword evidence="3" id="KW-1185">Reference proteome</keyword>
<dbReference type="Gene3D" id="1.10.510.10">
    <property type="entry name" value="Transferase(Phosphotransferase) domain 1"/>
    <property type="match status" value="1"/>
</dbReference>
<organism evidence="2 3">
    <name type="scientific">Dreissena polymorpha</name>
    <name type="common">Zebra mussel</name>
    <name type="synonym">Mytilus polymorpha</name>
    <dbReference type="NCBI Taxonomy" id="45954"/>
    <lineage>
        <taxon>Eukaryota</taxon>
        <taxon>Metazoa</taxon>
        <taxon>Spiralia</taxon>
        <taxon>Lophotrochozoa</taxon>
        <taxon>Mollusca</taxon>
        <taxon>Bivalvia</taxon>
        <taxon>Autobranchia</taxon>
        <taxon>Heteroconchia</taxon>
        <taxon>Euheterodonta</taxon>
        <taxon>Imparidentia</taxon>
        <taxon>Neoheterodontei</taxon>
        <taxon>Myida</taxon>
        <taxon>Dreissenoidea</taxon>
        <taxon>Dreissenidae</taxon>
        <taxon>Dreissena</taxon>
    </lineage>
</organism>
<dbReference type="GO" id="GO:0004674">
    <property type="term" value="F:protein serine/threonine kinase activity"/>
    <property type="evidence" value="ECO:0007669"/>
    <property type="project" value="InterPro"/>
</dbReference>
<dbReference type="EMBL" id="JAIWYP010000002">
    <property type="protein sequence ID" value="KAH3862421.1"/>
    <property type="molecule type" value="Genomic_DNA"/>
</dbReference>
<sequence>MLNKSVDNFVNTDCPVSVHRDIKPQNVLISQPDSRGQVRAMISDFGLCKKLAAGRISFSRRSGAAGTEGWIAPEMLDEDKRTVGHTC</sequence>
<evidence type="ECO:0000259" key="1">
    <source>
        <dbReference type="PROSITE" id="PS50011"/>
    </source>
</evidence>
<name>A0A9D4LT72_DREPO</name>
<proteinExistence type="predicted"/>
<dbReference type="GO" id="GO:0070059">
    <property type="term" value="P:intrinsic apoptotic signaling pathway in response to endoplasmic reticulum stress"/>
    <property type="evidence" value="ECO:0007669"/>
    <property type="project" value="TreeGrafter"/>
</dbReference>
<dbReference type="PANTHER" id="PTHR13954">
    <property type="entry name" value="IRE1-RELATED"/>
    <property type="match status" value="1"/>
</dbReference>
<dbReference type="GO" id="GO:0005524">
    <property type="term" value="F:ATP binding"/>
    <property type="evidence" value="ECO:0007669"/>
    <property type="project" value="InterPro"/>
</dbReference>
<dbReference type="AlphaFoldDB" id="A0A9D4LT72"/>
<dbReference type="GO" id="GO:0036498">
    <property type="term" value="P:IRE1-mediated unfolded protein response"/>
    <property type="evidence" value="ECO:0007669"/>
    <property type="project" value="TreeGrafter"/>
</dbReference>
<reference evidence="2" key="1">
    <citation type="journal article" date="2019" name="bioRxiv">
        <title>The Genome of the Zebra Mussel, Dreissena polymorpha: A Resource for Invasive Species Research.</title>
        <authorList>
            <person name="McCartney M.A."/>
            <person name="Auch B."/>
            <person name="Kono T."/>
            <person name="Mallez S."/>
            <person name="Zhang Y."/>
            <person name="Obille A."/>
            <person name="Becker A."/>
            <person name="Abrahante J.E."/>
            <person name="Garbe J."/>
            <person name="Badalamenti J.P."/>
            <person name="Herman A."/>
            <person name="Mangelson H."/>
            <person name="Liachko I."/>
            <person name="Sullivan S."/>
            <person name="Sone E.D."/>
            <person name="Koren S."/>
            <person name="Silverstein K.A.T."/>
            <person name="Beckman K.B."/>
            <person name="Gohl D.M."/>
        </authorList>
    </citation>
    <scope>NUCLEOTIDE SEQUENCE</scope>
    <source>
        <strain evidence="2">Duluth1</strain>
        <tissue evidence="2">Whole animal</tissue>
    </source>
</reference>
<accession>A0A9D4LT72</accession>
<dbReference type="GO" id="GO:1990604">
    <property type="term" value="C:IRE1-TRAF2-ASK1 complex"/>
    <property type="evidence" value="ECO:0007669"/>
    <property type="project" value="TreeGrafter"/>
</dbReference>
<dbReference type="PROSITE" id="PS50011">
    <property type="entry name" value="PROTEIN_KINASE_DOM"/>
    <property type="match status" value="1"/>
</dbReference>
<dbReference type="PANTHER" id="PTHR13954:SF6">
    <property type="entry name" value="NON-SPECIFIC SERINE_THREONINE PROTEIN KINASE"/>
    <property type="match status" value="1"/>
</dbReference>